<evidence type="ECO:0000313" key="1">
    <source>
        <dbReference type="EMBL" id="RKO92517.1"/>
    </source>
</evidence>
<dbReference type="OrthoDB" id="2094873at2759"/>
<accession>A0A4V1IS69</accession>
<reference evidence="2" key="1">
    <citation type="journal article" date="2018" name="Nat. Microbiol.">
        <title>Leveraging single-cell genomics to expand the fungal tree of life.</title>
        <authorList>
            <person name="Ahrendt S.R."/>
            <person name="Quandt C.A."/>
            <person name="Ciobanu D."/>
            <person name="Clum A."/>
            <person name="Salamov A."/>
            <person name="Andreopoulos B."/>
            <person name="Cheng J.F."/>
            <person name="Woyke T."/>
            <person name="Pelin A."/>
            <person name="Henrissat B."/>
            <person name="Reynolds N.K."/>
            <person name="Benny G.L."/>
            <person name="Smith M.E."/>
            <person name="James T.Y."/>
            <person name="Grigoriev I.V."/>
        </authorList>
    </citation>
    <scope>NUCLEOTIDE SEQUENCE [LARGE SCALE GENOMIC DNA]</scope>
</reference>
<proteinExistence type="predicted"/>
<dbReference type="EMBL" id="KZ994606">
    <property type="protein sequence ID" value="RKO92517.1"/>
    <property type="molecule type" value="Genomic_DNA"/>
</dbReference>
<name>A0A4V1IS69_9FUNG</name>
<gene>
    <name evidence="1" type="ORF">BDK51DRAFT_42796</name>
</gene>
<dbReference type="Proteomes" id="UP000269721">
    <property type="component" value="Unassembled WGS sequence"/>
</dbReference>
<protein>
    <submittedName>
        <fullName evidence="1">Uncharacterized protein</fullName>
    </submittedName>
</protein>
<dbReference type="AlphaFoldDB" id="A0A4V1IS69"/>
<evidence type="ECO:0000313" key="2">
    <source>
        <dbReference type="Proteomes" id="UP000269721"/>
    </source>
</evidence>
<sequence>MAVIFAGTGSNEKGVLKKLMKEAFREFHDEPSAALLTCERSSDESPFANLVRSKTKRSVHMSESEQNKKINGSYLKFITGEDNITVRTLNAREFQTYVPMFTPTLLCNGISKIEGGSDDMRGIWRRLKIINFPVQTSATGPYY</sequence>
<keyword evidence="2" id="KW-1185">Reference proteome</keyword>
<organism evidence="1 2">
    <name type="scientific">Blyttiomyces helicus</name>
    <dbReference type="NCBI Taxonomy" id="388810"/>
    <lineage>
        <taxon>Eukaryota</taxon>
        <taxon>Fungi</taxon>
        <taxon>Fungi incertae sedis</taxon>
        <taxon>Chytridiomycota</taxon>
        <taxon>Chytridiomycota incertae sedis</taxon>
        <taxon>Chytridiomycetes</taxon>
        <taxon>Chytridiomycetes incertae sedis</taxon>
        <taxon>Blyttiomyces</taxon>
    </lineage>
</organism>